<gene>
    <name evidence="2" type="ORF">CNMCM5623_009062</name>
    <name evidence="3" type="ORF">CNMCM7691_008381</name>
</gene>
<evidence type="ECO:0000313" key="2">
    <source>
        <dbReference type="EMBL" id="KAF7164605.1"/>
    </source>
</evidence>
<dbReference type="EMBL" id="JACBAG010001861">
    <property type="protein sequence ID" value="KAF7179448.1"/>
    <property type="molecule type" value="Genomic_DNA"/>
</dbReference>
<accession>A0A8H6QV71</accession>
<dbReference type="Proteomes" id="UP000654922">
    <property type="component" value="Unassembled WGS sequence"/>
</dbReference>
<evidence type="ECO:0000313" key="4">
    <source>
        <dbReference type="Proteomes" id="UP000641853"/>
    </source>
</evidence>
<name>A0A8H6QV71_9EURO</name>
<protein>
    <submittedName>
        <fullName evidence="3">Uncharacterized protein</fullName>
    </submittedName>
</protein>
<feature type="chain" id="PRO_5036266760" evidence="1">
    <location>
        <begin position="21"/>
        <end position="120"/>
    </location>
</feature>
<sequence length="120" mass="12667">MKISSNIALVLAFLTSSISADTPVVTVQLANDQSGANADVTVEADGVEHTVESLWGNTAVARDGVVYASSTQLTAFQQNTVCRIFQPDVDVTLNAQHTWSWLDGGKVVNLQSASLVCNDG</sequence>
<comment type="caution">
    <text evidence="3">The sequence shown here is derived from an EMBL/GenBank/DDBJ whole genome shotgun (WGS) entry which is preliminary data.</text>
</comment>
<dbReference type="Proteomes" id="UP000641853">
    <property type="component" value="Unassembled WGS sequence"/>
</dbReference>
<keyword evidence="4" id="KW-1185">Reference proteome</keyword>
<evidence type="ECO:0000313" key="3">
    <source>
        <dbReference type="EMBL" id="KAF7179448.1"/>
    </source>
</evidence>
<organism evidence="3 4">
    <name type="scientific">Aspergillus felis</name>
    <dbReference type="NCBI Taxonomy" id="1287682"/>
    <lineage>
        <taxon>Eukaryota</taxon>
        <taxon>Fungi</taxon>
        <taxon>Dikarya</taxon>
        <taxon>Ascomycota</taxon>
        <taxon>Pezizomycotina</taxon>
        <taxon>Eurotiomycetes</taxon>
        <taxon>Eurotiomycetidae</taxon>
        <taxon>Eurotiales</taxon>
        <taxon>Aspergillaceae</taxon>
        <taxon>Aspergillus</taxon>
        <taxon>Aspergillus subgen. Fumigati</taxon>
    </lineage>
</organism>
<proteinExistence type="predicted"/>
<reference evidence="3" key="1">
    <citation type="submission" date="2020-06" db="EMBL/GenBank/DDBJ databases">
        <title>Draft genome sequences of strains closely related to Aspergillus parafelis and Aspergillus hiratsukae.</title>
        <authorList>
            <person name="Dos Santos R.A.C."/>
            <person name="Rivero-Menendez O."/>
            <person name="Steenwyk J.L."/>
            <person name="Mead M.E."/>
            <person name="Goldman G.H."/>
            <person name="Alastruey-Izquierdo A."/>
            <person name="Rokas A."/>
        </authorList>
    </citation>
    <scope>NUCLEOTIDE SEQUENCE</scope>
    <source>
        <strain evidence="2">CNM-CM5623</strain>
        <strain evidence="3">CNM-CM7691</strain>
    </source>
</reference>
<dbReference type="AlphaFoldDB" id="A0A8H6QV71"/>
<feature type="signal peptide" evidence="1">
    <location>
        <begin position="1"/>
        <end position="20"/>
    </location>
</feature>
<dbReference type="OrthoDB" id="3497702at2759"/>
<evidence type="ECO:0000256" key="1">
    <source>
        <dbReference type="SAM" id="SignalP"/>
    </source>
</evidence>
<dbReference type="EMBL" id="JACBAE010001329">
    <property type="protein sequence ID" value="KAF7164605.1"/>
    <property type="molecule type" value="Genomic_DNA"/>
</dbReference>
<keyword evidence="1" id="KW-0732">Signal</keyword>